<organism evidence="1 2">
    <name type="scientific">Solidesulfovibrio carbinoliphilus subsp. oakridgensis</name>
    <dbReference type="NCBI Taxonomy" id="694327"/>
    <lineage>
        <taxon>Bacteria</taxon>
        <taxon>Pseudomonadati</taxon>
        <taxon>Thermodesulfobacteriota</taxon>
        <taxon>Desulfovibrionia</taxon>
        <taxon>Desulfovibrionales</taxon>
        <taxon>Desulfovibrionaceae</taxon>
        <taxon>Solidesulfovibrio</taxon>
    </lineage>
</organism>
<gene>
    <name evidence="1" type="ORF">DFW101_3477</name>
</gene>
<dbReference type="Proteomes" id="UP000004662">
    <property type="component" value="Chromosome"/>
</dbReference>
<name>G7QBY2_9BACT</name>
<dbReference type="eggNOG" id="COG0826">
    <property type="taxonomic scope" value="Bacteria"/>
</dbReference>
<accession>G7QBY2</accession>
<protein>
    <recommendedName>
        <fullName evidence="3">Peptidase U32</fullName>
    </recommendedName>
</protein>
<proteinExistence type="predicted"/>
<dbReference type="OrthoDB" id="9805982at2"/>
<dbReference type="RefSeq" id="WP_009182799.1">
    <property type="nucleotide sequence ID" value="NZ_CM001368.1"/>
</dbReference>
<evidence type="ECO:0000313" key="1">
    <source>
        <dbReference type="EMBL" id="EHJ49475.1"/>
    </source>
</evidence>
<evidence type="ECO:0000313" key="2">
    <source>
        <dbReference type="Proteomes" id="UP000004662"/>
    </source>
</evidence>
<sequence length="351" mass="37951">MRFEVPFVPDTAYAALLAAHSDAIAAVYFRLGPDTPDGRLPGIGDASPQELAEGLANLPGVARLGLLNAAFHGPEVLAGDGLRDLVLLLEGYLAAGAITGIVYADHYLLTALSDTAPDVARELTAIPSINFRLDRYERLAAILDAVADTRFRFPDAVILDRDLNRDTKRVAALAEAARRTWPGLQVGLMANEGCLFACPFKTPHDAYIALSRLASCPAGPDMNRDIGCLRSFFRHPGRMLASPFLRPEDVGQVEGLVDFLKICGRTRPAAELAAIVRAYLDGSFAGNLAWLLDTQEILSGRLWIGNSELPEDFFERTDGCSHRCGECGYCDELAGRLVRELEPGLPRFAAG</sequence>
<reference evidence="2" key="1">
    <citation type="journal article" date="2015" name="Genome Announc.">
        <title>High-Quality Draft Genome Sequence of Desulfovibrio carbinoliphilus FW-101-2B, an Organic Acid-Oxidizing Sulfate-Reducing Bacterium Isolated from Uranium(VI)-Contaminated Groundwater.</title>
        <authorList>
            <person name="Ramsay B.D."/>
            <person name="Hwang C."/>
            <person name="Woo H.L."/>
            <person name="Carroll S.L."/>
            <person name="Lucas S."/>
            <person name="Han J."/>
            <person name="Lapidus A.L."/>
            <person name="Cheng J.F."/>
            <person name="Goodwin L.A."/>
            <person name="Pitluck S."/>
            <person name="Peters L."/>
            <person name="Chertkov O."/>
            <person name="Held B."/>
            <person name="Detter J.C."/>
            <person name="Han C.S."/>
            <person name="Tapia R."/>
            <person name="Land M.L."/>
            <person name="Hauser L.J."/>
            <person name="Kyrpides N.C."/>
            <person name="Ivanova N.N."/>
            <person name="Mikhailova N."/>
            <person name="Pagani I."/>
            <person name="Woyke T."/>
            <person name="Arkin A.P."/>
            <person name="Dehal P."/>
            <person name="Chivian D."/>
            <person name="Criddle C.S."/>
            <person name="Wu W."/>
            <person name="Chakraborty R."/>
            <person name="Hazen T.C."/>
            <person name="Fields M.W."/>
        </authorList>
    </citation>
    <scope>NUCLEOTIDE SEQUENCE [LARGE SCALE GENOMIC DNA]</scope>
    <source>
        <strain evidence="2">FW-101-2B</strain>
    </source>
</reference>
<keyword evidence="2" id="KW-1185">Reference proteome</keyword>
<dbReference type="AlphaFoldDB" id="G7QBY2"/>
<evidence type="ECO:0008006" key="3">
    <source>
        <dbReference type="Google" id="ProtNLM"/>
    </source>
</evidence>
<dbReference type="STRING" id="694327.DFW101_3477"/>
<dbReference type="HOGENOM" id="CLU_053295_0_0_7"/>
<dbReference type="EMBL" id="CM001368">
    <property type="protein sequence ID" value="EHJ49475.1"/>
    <property type="molecule type" value="Genomic_DNA"/>
</dbReference>